<comment type="caution">
    <text evidence="1">The sequence shown here is derived from an EMBL/GenBank/DDBJ whole genome shotgun (WGS) entry which is preliminary data.</text>
</comment>
<evidence type="ECO:0000313" key="1">
    <source>
        <dbReference type="EMBL" id="GDY49311.1"/>
    </source>
</evidence>
<keyword evidence="2" id="KW-1185">Reference proteome</keyword>
<accession>A0A4D4KJI6</accession>
<dbReference type="AlphaFoldDB" id="A0A4D4KJI6"/>
<dbReference type="RefSeq" id="WP_137970639.1">
    <property type="nucleotide sequence ID" value="NZ_BJHV01000003.1"/>
</dbReference>
<dbReference type="Proteomes" id="UP000299290">
    <property type="component" value="Unassembled WGS sequence"/>
</dbReference>
<sequence length="102" mass="10935">MTSAETITTLTFEQIITRYAEKVAVAADETPATDLDELISQLEIASENLAGAGIDSDDVDAAATLLAEARTSDGDEQQVLLNKAGRRLLNVSGFLDDYELML</sequence>
<dbReference type="EMBL" id="BJHV01000003">
    <property type="protein sequence ID" value="GDY49311.1"/>
    <property type="molecule type" value="Genomic_DNA"/>
</dbReference>
<name>A0A4D4KJI6_9ACTN</name>
<evidence type="ECO:0000313" key="2">
    <source>
        <dbReference type="Proteomes" id="UP000299290"/>
    </source>
</evidence>
<organism evidence="1 2">
    <name type="scientific">Streptomyces antimycoticus</name>
    <dbReference type="NCBI Taxonomy" id="68175"/>
    <lineage>
        <taxon>Bacteria</taxon>
        <taxon>Bacillati</taxon>
        <taxon>Actinomycetota</taxon>
        <taxon>Actinomycetes</taxon>
        <taxon>Kitasatosporales</taxon>
        <taxon>Streptomycetaceae</taxon>
        <taxon>Streptomyces</taxon>
        <taxon>Streptomyces violaceusniger group</taxon>
    </lineage>
</organism>
<gene>
    <name evidence="1" type="ORF">SANT12839_101930</name>
</gene>
<proteinExistence type="predicted"/>
<reference evidence="1 2" key="1">
    <citation type="journal article" date="2020" name="Int. J. Syst. Evol. Microbiol.">
        <title>Reclassification of Streptomyces castelarensis and Streptomyces sporoclivatus as later heterotypic synonyms of Streptomyces antimycoticus.</title>
        <authorList>
            <person name="Komaki H."/>
            <person name="Tamura T."/>
        </authorList>
    </citation>
    <scope>NUCLEOTIDE SEQUENCE [LARGE SCALE GENOMIC DNA]</scope>
    <source>
        <strain evidence="1 2">NBRC 12839</strain>
    </source>
</reference>
<protein>
    <submittedName>
        <fullName evidence="1">Uncharacterized protein</fullName>
    </submittedName>
</protein>